<protein>
    <submittedName>
        <fullName evidence="1">Uncharacterized protein</fullName>
    </submittedName>
</protein>
<gene>
    <name evidence="1" type="ORF">E1A91_A09G033700v1</name>
</gene>
<keyword evidence="2" id="KW-1185">Reference proteome</keyword>
<accession>A0A5D2XTH9</accession>
<dbReference type="EMBL" id="CM017644">
    <property type="protein sequence ID" value="TYJ17173.1"/>
    <property type="molecule type" value="Genomic_DNA"/>
</dbReference>
<dbReference type="AlphaFoldDB" id="A0A5D2XTH9"/>
<evidence type="ECO:0000313" key="2">
    <source>
        <dbReference type="Proteomes" id="UP000323597"/>
    </source>
</evidence>
<organism evidence="1 2">
    <name type="scientific">Gossypium mustelinum</name>
    <name type="common">Cotton</name>
    <name type="synonym">Gossypium caicoense</name>
    <dbReference type="NCBI Taxonomy" id="34275"/>
    <lineage>
        <taxon>Eukaryota</taxon>
        <taxon>Viridiplantae</taxon>
        <taxon>Streptophyta</taxon>
        <taxon>Embryophyta</taxon>
        <taxon>Tracheophyta</taxon>
        <taxon>Spermatophyta</taxon>
        <taxon>Magnoliopsida</taxon>
        <taxon>eudicotyledons</taxon>
        <taxon>Gunneridae</taxon>
        <taxon>Pentapetalae</taxon>
        <taxon>rosids</taxon>
        <taxon>malvids</taxon>
        <taxon>Malvales</taxon>
        <taxon>Malvaceae</taxon>
        <taxon>Malvoideae</taxon>
        <taxon>Gossypium</taxon>
    </lineage>
</organism>
<sequence>MDSLLSEFVPLILKTMCFRHWWVCNSCGS</sequence>
<evidence type="ECO:0000313" key="1">
    <source>
        <dbReference type="EMBL" id="TYJ17173.1"/>
    </source>
</evidence>
<dbReference type="Proteomes" id="UP000323597">
    <property type="component" value="Chromosome A09"/>
</dbReference>
<proteinExistence type="predicted"/>
<name>A0A5D2XTH9_GOSMU</name>
<reference evidence="1 2" key="1">
    <citation type="submission" date="2019-07" db="EMBL/GenBank/DDBJ databases">
        <title>WGS assembly of Gossypium mustelinum.</title>
        <authorList>
            <person name="Chen Z.J."/>
            <person name="Sreedasyam A."/>
            <person name="Ando A."/>
            <person name="Song Q."/>
            <person name="De L."/>
            <person name="Hulse-Kemp A."/>
            <person name="Ding M."/>
            <person name="Ye W."/>
            <person name="Kirkbride R."/>
            <person name="Jenkins J."/>
            <person name="Plott C."/>
            <person name="Lovell J."/>
            <person name="Lin Y.-M."/>
            <person name="Vaughn R."/>
            <person name="Liu B."/>
            <person name="Li W."/>
            <person name="Simpson S."/>
            <person name="Scheffler B."/>
            <person name="Saski C."/>
            <person name="Grover C."/>
            <person name="Hu G."/>
            <person name="Conover J."/>
            <person name="Carlson J."/>
            <person name="Shu S."/>
            <person name="Boston L."/>
            <person name="Williams M."/>
            <person name="Peterson D."/>
            <person name="Mcgee K."/>
            <person name="Jones D."/>
            <person name="Wendel J."/>
            <person name="Stelly D."/>
            <person name="Grimwood J."/>
            <person name="Schmutz J."/>
        </authorList>
    </citation>
    <scope>NUCLEOTIDE SEQUENCE [LARGE SCALE GENOMIC DNA]</scope>
    <source>
        <strain evidence="1">1408120.09</strain>
    </source>
</reference>